<dbReference type="PANTHER" id="PTHR30404">
    <property type="entry name" value="N-ACETYLMURAMOYL-L-ALANINE AMIDASE"/>
    <property type="match status" value="1"/>
</dbReference>
<dbReference type="Proteomes" id="UP000321425">
    <property type="component" value="Unassembled WGS sequence"/>
</dbReference>
<dbReference type="RefSeq" id="WP_091488659.1">
    <property type="nucleotide sequence ID" value="NZ_BJUX01000020.1"/>
</dbReference>
<dbReference type="Proteomes" id="UP000198548">
    <property type="component" value="Unassembled WGS sequence"/>
</dbReference>
<dbReference type="InterPro" id="IPR050695">
    <property type="entry name" value="N-acetylmuramoyl_amidase_3"/>
</dbReference>
<dbReference type="GO" id="GO:0009253">
    <property type="term" value="P:peptidoglycan catabolic process"/>
    <property type="evidence" value="ECO:0007669"/>
    <property type="project" value="InterPro"/>
</dbReference>
<dbReference type="GO" id="GO:0030288">
    <property type="term" value="C:outer membrane-bounded periplasmic space"/>
    <property type="evidence" value="ECO:0007669"/>
    <property type="project" value="TreeGrafter"/>
</dbReference>
<keyword evidence="1" id="KW-0378">Hydrolase</keyword>
<accession>A0A1H7V0W3</accession>
<dbReference type="Gene3D" id="3.40.630.40">
    <property type="entry name" value="Zn-dependent exopeptidases"/>
    <property type="match status" value="1"/>
</dbReference>
<evidence type="ECO:0000313" key="4">
    <source>
        <dbReference type="EMBL" id="SEM02776.1"/>
    </source>
</evidence>
<name>A0A1H7V0W3_9LACT</name>
<evidence type="ECO:0000259" key="2">
    <source>
        <dbReference type="SMART" id="SM00646"/>
    </source>
</evidence>
<protein>
    <submittedName>
        <fullName evidence="4">N-acetylmuramoyl-L-alanine amidase</fullName>
    </submittedName>
</protein>
<dbReference type="InterPro" id="IPR002508">
    <property type="entry name" value="MurNAc-LAA_cat"/>
</dbReference>
<dbReference type="EMBL" id="FOBL01000021">
    <property type="protein sequence ID" value="SEM02776.1"/>
    <property type="molecule type" value="Genomic_DNA"/>
</dbReference>
<sequence>MSKSIILDAGHGGSDPGANGFGVLEKDWNLKITLYQYKRLKDLGADVHLTRDKDVTLEHVQRVARIKNQYNVCVSNHWNAFNGQARGIEVIHSVHAKPAFAEDLAERLLGATQLPLRRVFSRTMKPGVDYYYMHRLTGKTETVIIEYGFIDNVTDHQVFLNDELFYAAAEAVIEGICNKIGIGYQRQEREGSSKVETETPVKAVKSGNYSGKRLVSHHDGKLRFYTKPSWEDKDVFGYITKDQGFPTVLEKVTIGRGSQYKVKNSKGKVFYITASPVYVSVK</sequence>
<dbReference type="Pfam" id="PF01520">
    <property type="entry name" value="Amidase_3"/>
    <property type="match status" value="1"/>
</dbReference>
<gene>
    <name evidence="3" type="ORF">APU01nite_17360</name>
    <name evidence="4" type="ORF">SAMN04488100_1218</name>
</gene>
<keyword evidence="6" id="KW-1185">Reference proteome</keyword>
<evidence type="ECO:0000256" key="1">
    <source>
        <dbReference type="ARBA" id="ARBA00022801"/>
    </source>
</evidence>
<dbReference type="OrthoDB" id="2165138at2"/>
<dbReference type="STRING" id="426703.SAMN04488100_1218"/>
<reference evidence="3 6" key="2">
    <citation type="submission" date="2019-07" db="EMBL/GenBank/DDBJ databases">
        <title>Whole genome shotgun sequence of Alkalibacterium putridalgicola NBRC 103243.</title>
        <authorList>
            <person name="Hosoyama A."/>
            <person name="Uohara A."/>
            <person name="Ohji S."/>
            <person name="Ichikawa N."/>
        </authorList>
    </citation>
    <scope>NUCLEOTIDE SEQUENCE [LARGE SCALE GENOMIC DNA]</scope>
    <source>
        <strain evidence="3 6">NBRC 103243</strain>
    </source>
</reference>
<dbReference type="GO" id="GO:0008745">
    <property type="term" value="F:N-acetylmuramoyl-L-alanine amidase activity"/>
    <property type="evidence" value="ECO:0007669"/>
    <property type="project" value="InterPro"/>
</dbReference>
<reference evidence="4 5" key="1">
    <citation type="submission" date="2016-10" db="EMBL/GenBank/DDBJ databases">
        <authorList>
            <person name="de Groot N.N."/>
        </authorList>
    </citation>
    <scope>NUCLEOTIDE SEQUENCE [LARGE SCALE GENOMIC DNA]</scope>
    <source>
        <strain evidence="4 5">DSM 19182</strain>
    </source>
</reference>
<proteinExistence type="predicted"/>
<evidence type="ECO:0000313" key="5">
    <source>
        <dbReference type="Proteomes" id="UP000198548"/>
    </source>
</evidence>
<dbReference type="EMBL" id="BJUX01000020">
    <property type="protein sequence ID" value="GEK89697.1"/>
    <property type="molecule type" value="Genomic_DNA"/>
</dbReference>
<organism evidence="4 5">
    <name type="scientific">Alkalibacterium putridalgicola</name>
    <dbReference type="NCBI Taxonomy" id="426703"/>
    <lineage>
        <taxon>Bacteria</taxon>
        <taxon>Bacillati</taxon>
        <taxon>Bacillota</taxon>
        <taxon>Bacilli</taxon>
        <taxon>Lactobacillales</taxon>
        <taxon>Carnobacteriaceae</taxon>
        <taxon>Alkalibacterium</taxon>
    </lineage>
</organism>
<dbReference type="CDD" id="cd02696">
    <property type="entry name" value="MurNAc-LAA"/>
    <property type="match status" value="1"/>
</dbReference>
<dbReference type="PANTHER" id="PTHR30404:SF0">
    <property type="entry name" value="N-ACETYLMURAMOYL-L-ALANINE AMIDASE AMIC"/>
    <property type="match status" value="1"/>
</dbReference>
<feature type="domain" description="MurNAc-LAA" evidence="2">
    <location>
        <begin position="64"/>
        <end position="177"/>
    </location>
</feature>
<evidence type="ECO:0000313" key="3">
    <source>
        <dbReference type="EMBL" id="GEK89697.1"/>
    </source>
</evidence>
<evidence type="ECO:0000313" key="6">
    <source>
        <dbReference type="Proteomes" id="UP000321425"/>
    </source>
</evidence>
<dbReference type="SMART" id="SM00646">
    <property type="entry name" value="Ami_3"/>
    <property type="match status" value="1"/>
</dbReference>
<dbReference type="AlphaFoldDB" id="A0A1H7V0W3"/>
<dbReference type="SUPFAM" id="SSF53187">
    <property type="entry name" value="Zn-dependent exopeptidases"/>
    <property type="match status" value="1"/>
</dbReference>